<dbReference type="OrthoDB" id="4718012at2"/>
<gene>
    <name evidence="1" type="ORF">D7193_19550</name>
</gene>
<accession>A0A3B0A0Y6</accession>
<comment type="caution">
    <text evidence="1">The sequence shown here is derived from an EMBL/GenBank/DDBJ whole genome shotgun (WGS) entry which is preliminary data.</text>
</comment>
<organism evidence="1 2">
    <name type="scientific">Micromonospora costi</name>
    <dbReference type="NCBI Taxonomy" id="1530042"/>
    <lineage>
        <taxon>Bacteria</taxon>
        <taxon>Bacillati</taxon>
        <taxon>Actinomycetota</taxon>
        <taxon>Actinomycetes</taxon>
        <taxon>Micromonosporales</taxon>
        <taxon>Micromonosporaceae</taxon>
        <taxon>Micromonospora</taxon>
    </lineage>
</organism>
<dbReference type="EMBL" id="RBAN01000003">
    <property type="protein sequence ID" value="RKN54215.1"/>
    <property type="molecule type" value="Genomic_DNA"/>
</dbReference>
<dbReference type="AlphaFoldDB" id="A0A3B0A0Y6"/>
<dbReference type="RefSeq" id="WP_120780941.1">
    <property type="nucleotide sequence ID" value="NZ_JBHLUP010000001.1"/>
</dbReference>
<evidence type="ECO:0000313" key="2">
    <source>
        <dbReference type="Proteomes" id="UP000279968"/>
    </source>
</evidence>
<sequence>MDGGGDSAETSGVLGMLPGGPQGKGAIYFCVGSRQTGICSYAWRLWWGQTSFYLKAREANLAELKVSLHGPDERHVETGPGFKIAYDSSFQQGEGKPNALLVATPGWLPRWFSGYAVSEDDTHVLRLRFPYDLFIPGVPSAPAPAEVKARDFAGLIPPPERHLYVVDVDVFVSQRRPYWPNESQARQDKACLGPLQSKSGEYLTAVIVHRSALASPTPRLAKAPGPKNAGDRLRGIGAAVDDHGVLWICEQWMSRSALEALSAEATRSDAQAVE</sequence>
<name>A0A3B0A0Y6_9ACTN</name>
<protein>
    <submittedName>
        <fullName evidence="1">Uncharacterized protein</fullName>
    </submittedName>
</protein>
<proteinExistence type="predicted"/>
<dbReference type="Proteomes" id="UP000279968">
    <property type="component" value="Unassembled WGS sequence"/>
</dbReference>
<reference evidence="1 2" key="1">
    <citation type="journal article" date="2015" name="Int. J. Syst. Evol. Microbiol.">
        <title>Micromonospora costi sp. nov., isolated from a leaf of Costus speciosus.</title>
        <authorList>
            <person name="Thawai C."/>
        </authorList>
    </citation>
    <scope>NUCLEOTIDE SEQUENCE [LARGE SCALE GENOMIC DNA]</scope>
    <source>
        <strain evidence="1 2">CS1-12</strain>
    </source>
</reference>
<evidence type="ECO:0000313" key="1">
    <source>
        <dbReference type="EMBL" id="RKN54215.1"/>
    </source>
</evidence>
<keyword evidence="2" id="KW-1185">Reference proteome</keyword>